<dbReference type="InterPro" id="IPR018247">
    <property type="entry name" value="EF_Hand_1_Ca_BS"/>
</dbReference>
<evidence type="ECO:0000256" key="3">
    <source>
        <dbReference type="ARBA" id="ARBA00022837"/>
    </source>
</evidence>
<feature type="domain" description="EF-hand" evidence="5">
    <location>
        <begin position="459"/>
        <end position="494"/>
    </location>
</feature>
<keyword evidence="3" id="KW-0106">Calcium</keyword>
<sequence>MDKTWSVVQFEEENAVEAVPSSWIYNNKCYWPPFNKEKLLKFIKNNEEPNTCWPLHPVKIFRNGIYDDYLTARKKCQTAEMFSDLCSDTGDEKSSRKKRTKKVFSPESSPISTSEDEKERGCKPKKNSLPPAPILVENPVRLANSNARGPRSDANNILSPKGSSSSSTSSLGSMTSNLGSALGNGRVIEHPRCDNTNEIRVDVSATESGCCKMHGKLLTDLVRKQNILFQYIKEIHGYTVEMDQTLKKIDTNNKPSEINETCKISFIKDFNFPLSNEEDLTGFEEYLSNDVNYAIVVKEVVKIGGIDINQFVKRGLSFCISNRLAETYTYFGKKGKKNFSELKLCSVLFDAVFKKFKDSSRKDIETSIKNWMRRAKERNMPRPQSATSRQEAEMAAKSLRELQAGTTDPVQRLRLLCLSRGATGILGLGRMFRRMDEDGNKNLNLEEFTLGLKEMGLNISDDEIKEMFAKFDTDGSGSINMEEFLVHIRPPLSDSRKKVIEEAFNKMDKTKDGEITIEDLKNVYNVKSHPRYISGEDSEEGILKKFLGNFEQDATRDGKVTKEEFFNYYAAISASIDNDCYFDLMMRQAYKL</sequence>
<dbReference type="EMBL" id="OU892280">
    <property type="protein sequence ID" value="CAG9768380.1"/>
    <property type="molecule type" value="Genomic_DNA"/>
</dbReference>
<accession>A0A9N9QQI4</accession>
<feature type="region of interest" description="Disordered" evidence="4">
    <location>
        <begin position="87"/>
        <end position="178"/>
    </location>
</feature>
<name>A0A9N9QQI4_9CUCU</name>
<proteinExistence type="predicted"/>
<gene>
    <name evidence="6" type="ORF">CEUTPL_LOCUS8919</name>
</gene>
<evidence type="ECO:0000259" key="5">
    <source>
        <dbReference type="PROSITE" id="PS50222"/>
    </source>
</evidence>
<evidence type="ECO:0000256" key="2">
    <source>
        <dbReference type="ARBA" id="ARBA00022737"/>
    </source>
</evidence>
<feature type="domain" description="EF-hand" evidence="5">
    <location>
        <begin position="423"/>
        <end position="458"/>
    </location>
</feature>
<feature type="domain" description="EF-hand" evidence="5">
    <location>
        <begin position="495"/>
        <end position="530"/>
    </location>
</feature>
<dbReference type="GO" id="GO:0005509">
    <property type="term" value="F:calcium ion binding"/>
    <property type="evidence" value="ECO:0007669"/>
    <property type="project" value="InterPro"/>
</dbReference>
<feature type="compositionally biased region" description="Polar residues" evidence="4">
    <location>
        <begin position="143"/>
        <end position="157"/>
    </location>
</feature>
<evidence type="ECO:0000313" key="6">
    <source>
        <dbReference type="EMBL" id="CAG9768380.1"/>
    </source>
</evidence>
<dbReference type="Proteomes" id="UP001152799">
    <property type="component" value="Chromosome 4"/>
</dbReference>
<keyword evidence="1" id="KW-0479">Metal-binding</keyword>
<dbReference type="InterPro" id="IPR002048">
    <property type="entry name" value="EF_hand_dom"/>
</dbReference>
<dbReference type="PANTHER" id="PTHR34524">
    <property type="entry name" value="CALCYPHOSIN"/>
    <property type="match status" value="1"/>
</dbReference>
<reference evidence="6" key="1">
    <citation type="submission" date="2022-01" db="EMBL/GenBank/DDBJ databases">
        <authorList>
            <person name="King R."/>
        </authorList>
    </citation>
    <scope>NUCLEOTIDE SEQUENCE</scope>
</reference>
<dbReference type="InterPro" id="IPR032071">
    <property type="entry name" value="DUF4806"/>
</dbReference>
<feature type="compositionally biased region" description="Low complexity" evidence="4">
    <location>
        <begin position="158"/>
        <end position="178"/>
    </location>
</feature>
<dbReference type="PANTHER" id="PTHR34524:SF6">
    <property type="entry name" value="CALCYPHOSINE LIKE"/>
    <property type="match status" value="1"/>
</dbReference>
<keyword evidence="7" id="KW-1185">Reference proteome</keyword>
<dbReference type="CDD" id="cd00051">
    <property type="entry name" value="EFh"/>
    <property type="match status" value="1"/>
</dbReference>
<dbReference type="InterPro" id="IPR011992">
    <property type="entry name" value="EF-hand-dom_pair"/>
</dbReference>
<dbReference type="InterPro" id="IPR051581">
    <property type="entry name" value="Ca-bind"/>
</dbReference>
<dbReference type="Gene3D" id="1.10.238.10">
    <property type="entry name" value="EF-hand"/>
    <property type="match status" value="2"/>
</dbReference>
<dbReference type="OrthoDB" id="6784356at2759"/>
<dbReference type="PROSITE" id="PS50222">
    <property type="entry name" value="EF_HAND_2"/>
    <property type="match status" value="3"/>
</dbReference>
<dbReference type="AlphaFoldDB" id="A0A9N9QQI4"/>
<dbReference type="SUPFAM" id="SSF47473">
    <property type="entry name" value="EF-hand"/>
    <property type="match status" value="1"/>
</dbReference>
<evidence type="ECO:0000256" key="1">
    <source>
        <dbReference type="ARBA" id="ARBA00022723"/>
    </source>
</evidence>
<organism evidence="6 7">
    <name type="scientific">Ceutorhynchus assimilis</name>
    <name type="common">cabbage seed weevil</name>
    <dbReference type="NCBI Taxonomy" id="467358"/>
    <lineage>
        <taxon>Eukaryota</taxon>
        <taxon>Metazoa</taxon>
        <taxon>Ecdysozoa</taxon>
        <taxon>Arthropoda</taxon>
        <taxon>Hexapoda</taxon>
        <taxon>Insecta</taxon>
        <taxon>Pterygota</taxon>
        <taxon>Neoptera</taxon>
        <taxon>Endopterygota</taxon>
        <taxon>Coleoptera</taxon>
        <taxon>Polyphaga</taxon>
        <taxon>Cucujiformia</taxon>
        <taxon>Curculionidae</taxon>
        <taxon>Ceutorhynchinae</taxon>
        <taxon>Ceutorhynchus</taxon>
    </lineage>
</organism>
<evidence type="ECO:0000256" key="4">
    <source>
        <dbReference type="SAM" id="MobiDB-lite"/>
    </source>
</evidence>
<dbReference type="PROSITE" id="PS00018">
    <property type="entry name" value="EF_HAND_1"/>
    <property type="match status" value="2"/>
</dbReference>
<keyword evidence="2" id="KW-0677">Repeat</keyword>
<dbReference type="SMART" id="SM00054">
    <property type="entry name" value="EFh"/>
    <property type="match status" value="4"/>
</dbReference>
<dbReference type="Pfam" id="PF16064">
    <property type="entry name" value="DUF4806"/>
    <property type="match status" value="1"/>
</dbReference>
<dbReference type="Pfam" id="PF13499">
    <property type="entry name" value="EF-hand_7"/>
    <property type="match status" value="2"/>
</dbReference>
<protein>
    <recommendedName>
        <fullName evidence="5">EF-hand domain-containing protein</fullName>
    </recommendedName>
</protein>
<evidence type="ECO:0000313" key="7">
    <source>
        <dbReference type="Proteomes" id="UP001152799"/>
    </source>
</evidence>